<dbReference type="InterPro" id="IPR050888">
    <property type="entry name" value="ZnF_C2H2-type_TF"/>
</dbReference>
<reference evidence="10" key="1">
    <citation type="submission" date="2015-09" db="EMBL/GenBank/DDBJ databases">
        <authorList>
            <person name="Fill T.P."/>
            <person name="Baretta J.F."/>
            <person name="de Almeida L.G."/>
            <person name="Rocha M."/>
            <person name="de Souza D.H."/>
            <person name="Malavazi I."/>
            <person name="Cerdeira L.T."/>
            <person name="Hong H."/>
            <person name="Samborskyy M."/>
            <person name="de Vasconcelos A.T."/>
            <person name="Leadlay P."/>
            <person name="Rodrigues-Filho E."/>
        </authorList>
    </citation>
    <scope>NUCLEOTIDE SEQUENCE [LARGE SCALE GENOMIC DNA]</scope>
    <source>
        <strain evidence="10">LaBioMMi 136</strain>
    </source>
</reference>
<comment type="subcellular location">
    <subcellularLocation>
        <location evidence="1">Nucleus</location>
    </subcellularLocation>
</comment>
<name>A0A1S9RYF3_PENBI</name>
<evidence type="ECO:0000313" key="9">
    <source>
        <dbReference type="EMBL" id="OOQ90547.1"/>
    </source>
</evidence>
<evidence type="ECO:0000256" key="4">
    <source>
        <dbReference type="ARBA" id="ARBA00022771"/>
    </source>
</evidence>
<dbReference type="AlphaFoldDB" id="A0A1S9RYF3"/>
<dbReference type="PROSITE" id="PS50157">
    <property type="entry name" value="ZINC_FINGER_C2H2_2"/>
    <property type="match status" value="1"/>
</dbReference>
<protein>
    <recommendedName>
        <fullName evidence="8">C2H2-type domain-containing protein</fullName>
    </recommendedName>
</protein>
<evidence type="ECO:0000256" key="5">
    <source>
        <dbReference type="ARBA" id="ARBA00022833"/>
    </source>
</evidence>
<gene>
    <name evidence="9" type="ORF">PEBR_03595</name>
</gene>
<comment type="caution">
    <text evidence="9">The sequence shown here is derived from an EMBL/GenBank/DDBJ whole genome shotgun (WGS) entry which is preliminary data.</text>
</comment>
<keyword evidence="2" id="KW-0479">Metal-binding</keyword>
<dbReference type="EMBL" id="LJBN01000057">
    <property type="protein sequence ID" value="OOQ90547.1"/>
    <property type="molecule type" value="Genomic_DNA"/>
</dbReference>
<dbReference type="PANTHER" id="PTHR24406">
    <property type="entry name" value="TRANSCRIPTIONAL REPRESSOR CTCFL-RELATED"/>
    <property type="match status" value="1"/>
</dbReference>
<dbReference type="GO" id="GO:0005634">
    <property type="term" value="C:nucleus"/>
    <property type="evidence" value="ECO:0007669"/>
    <property type="project" value="UniProtKB-SubCell"/>
</dbReference>
<evidence type="ECO:0000256" key="6">
    <source>
        <dbReference type="ARBA" id="ARBA00023242"/>
    </source>
</evidence>
<evidence type="ECO:0000313" key="10">
    <source>
        <dbReference type="Proteomes" id="UP000190744"/>
    </source>
</evidence>
<feature type="domain" description="C2H2-type" evidence="8">
    <location>
        <begin position="7"/>
        <end position="36"/>
    </location>
</feature>
<proteinExistence type="predicted"/>
<evidence type="ECO:0000259" key="8">
    <source>
        <dbReference type="PROSITE" id="PS50157"/>
    </source>
</evidence>
<sequence>MDGLQWYPCETCHEAFSSVSLVERHMRELRHYRTRCEQCYQRFGSVDALENQHLSSGAHREYDVLCPFCGSLFHKASILISHFEDANCTHAPSLNHHSVLWLIRNCDTAGVMTNPQVKWLHSGYLITGRLDSRAEHKCFTCHRNFYTHQELESHLQSPLTRPEANGPRFYRCPDKSGRCEKGFVCLAAMIKHLEAQTCGTMSFDQVQYMFQELTERSWGHGIGAPKRLHRPS</sequence>
<dbReference type="GO" id="GO:0008270">
    <property type="term" value="F:zinc ion binding"/>
    <property type="evidence" value="ECO:0007669"/>
    <property type="project" value="UniProtKB-KW"/>
</dbReference>
<accession>A0A1S9RYF3</accession>
<dbReference type="PROSITE" id="PS00028">
    <property type="entry name" value="ZINC_FINGER_C2H2_1"/>
    <property type="match status" value="1"/>
</dbReference>
<dbReference type="InterPro" id="IPR036236">
    <property type="entry name" value="Znf_C2H2_sf"/>
</dbReference>
<keyword evidence="6" id="KW-0539">Nucleus</keyword>
<evidence type="ECO:0000256" key="7">
    <source>
        <dbReference type="PROSITE-ProRule" id="PRU00042"/>
    </source>
</evidence>
<organism evidence="9 10">
    <name type="scientific">Penicillium brasilianum</name>
    <dbReference type="NCBI Taxonomy" id="104259"/>
    <lineage>
        <taxon>Eukaryota</taxon>
        <taxon>Fungi</taxon>
        <taxon>Dikarya</taxon>
        <taxon>Ascomycota</taxon>
        <taxon>Pezizomycotina</taxon>
        <taxon>Eurotiomycetes</taxon>
        <taxon>Eurotiomycetidae</taxon>
        <taxon>Eurotiales</taxon>
        <taxon>Aspergillaceae</taxon>
        <taxon>Penicillium</taxon>
    </lineage>
</organism>
<keyword evidence="5" id="KW-0862">Zinc</keyword>
<evidence type="ECO:0000256" key="3">
    <source>
        <dbReference type="ARBA" id="ARBA00022737"/>
    </source>
</evidence>
<dbReference type="Proteomes" id="UP000190744">
    <property type="component" value="Unassembled WGS sequence"/>
</dbReference>
<dbReference type="SMART" id="SM00355">
    <property type="entry name" value="ZnF_C2H2"/>
    <property type="match status" value="4"/>
</dbReference>
<dbReference type="InterPro" id="IPR013087">
    <property type="entry name" value="Znf_C2H2_type"/>
</dbReference>
<evidence type="ECO:0000256" key="1">
    <source>
        <dbReference type="ARBA" id="ARBA00004123"/>
    </source>
</evidence>
<keyword evidence="3" id="KW-0677">Repeat</keyword>
<keyword evidence="4 7" id="KW-0863">Zinc-finger</keyword>
<evidence type="ECO:0000256" key="2">
    <source>
        <dbReference type="ARBA" id="ARBA00022723"/>
    </source>
</evidence>
<dbReference type="Gene3D" id="3.30.160.60">
    <property type="entry name" value="Classic Zinc Finger"/>
    <property type="match status" value="1"/>
</dbReference>
<dbReference type="SUPFAM" id="SSF57667">
    <property type="entry name" value="beta-beta-alpha zinc fingers"/>
    <property type="match status" value="1"/>
</dbReference>